<evidence type="ECO:0000313" key="2">
    <source>
        <dbReference type="EMBL" id="QAZ69076.1"/>
    </source>
</evidence>
<dbReference type="OrthoDB" id="5438062at2"/>
<feature type="region of interest" description="Disordered" evidence="1">
    <location>
        <begin position="559"/>
        <end position="586"/>
    </location>
</feature>
<dbReference type="KEGG" id="dcb:C3Y92_18270"/>
<dbReference type="RefSeq" id="WP_129355121.1">
    <property type="nucleotide sequence ID" value="NZ_CP026538.1"/>
</dbReference>
<dbReference type="EMBL" id="CP026538">
    <property type="protein sequence ID" value="QAZ69076.1"/>
    <property type="molecule type" value="Genomic_DNA"/>
</dbReference>
<proteinExistence type="predicted"/>
<dbReference type="AlphaFoldDB" id="A0A4P6HQL3"/>
<organism evidence="2 3">
    <name type="scientific">Solidesulfovibrio carbinolicus</name>
    <dbReference type="NCBI Taxonomy" id="296842"/>
    <lineage>
        <taxon>Bacteria</taxon>
        <taxon>Pseudomonadati</taxon>
        <taxon>Thermodesulfobacteriota</taxon>
        <taxon>Desulfovibrionia</taxon>
        <taxon>Desulfovibrionales</taxon>
        <taxon>Desulfovibrionaceae</taxon>
        <taxon>Solidesulfovibrio</taxon>
    </lineage>
</organism>
<accession>A0A4P6HQL3</accession>
<keyword evidence="3" id="KW-1185">Reference proteome</keyword>
<gene>
    <name evidence="2" type="ORF">C3Y92_18270</name>
</gene>
<evidence type="ECO:0008006" key="4">
    <source>
        <dbReference type="Google" id="ProtNLM"/>
    </source>
</evidence>
<sequence length="586" mass="64859">MTDTVNQLLPPAAEPQRVGRRVFELLETVVRDKARLGLAEAWTRNYRLGQGRCWQGPAQPGLPRLGANLLHLHRQRTVNLLTDNHPTFNVSRVSPVGDEDVYRVLERAAAWWWNEQEQQAVFERSVINGETYGLAVEKVVFDPELEYGLGEVRTINVDPFAFGVYPTNCLDLQEAEAVLHFAPMSLRQAARRWPEAAGQLKSDAATLADLGDGRREVLLGDGRRQGLFTRFGEVLRQLAGAGGGDALGQDTVLVCECWTRDYTMTDDGPLYPGFIRCVVVAGPGTLVLSDQPNPSVNPALPLDQAMASYLYDRYPFALANSLTDPTTIWGASDFEQLAELQLEINKCLSQLTYHKDRCARPKIINPRDSGVDNAAFTNRLGIVNPTSMAAAQGIRYLDFANNTRDIESVLAIYRELFSQISGIGELERAASPDHPVVAYKAIAALIEQASTLLRGKIRNYSRLVRERGRMFLSHMQNWYAQERWISFAENGAIAIAPLRGEACRVPARLTVVAGSTMPVSRVQRREEALALYDMEAIDRRDLLEKLDWDDRAAVLARLEDRGGAAPSSSPAGGDNPPRPPLAGEKG</sequence>
<evidence type="ECO:0000256" key="1">
    <source>
        <dbReference type="SAM" id="MobiDB-lite"/>
    </source>
</evidence>
<reference evidence="2 3" key="1">
    <citation type="submission" date="2018-02" db="EMBL/GenBank/DDBJ databases">
        <title>Genome sequence of Desulfovibrio carbinolicus DSM 3852.</title>
        <authorList>
            <person name="Wilbanks E."/>
            <person name="Skennerton C.T."/>
            <person name="Orphan V.J."/>
        </authorList>
    </citation>
    <scope>NUCLEOTIDE SEQUENCE [LARGE SCALE GENOMIC DNA]</scope>
    <source>
        <strain evidence="2 3">DSM 3852</strain>
    </source>
</reference>
<name>A0A4P6HQL3_9BACT</name>
<feature type="compositionally biased region" description="Low complexity" evidence="1">
    <location>
        <begin position="563"/>
        <end position="573"/>
    </location>
</feature>
<dbReference type="Proteomes" id="UP000293296">
    <property type="component" value="Chromosome"/>
</dbReference>
<evidence type="ECO:0000313" key="3">
    <source>
        <dbReference type="Proteomes" id="UP000293296"/>
    </source>
</evidence>
<protein>
    <recommendedName>
        <fullName evidence="4">Phage portal protein</fullName>
    </recommendedName>
</protein>